<evidence type="ECO:0000313" key="2">
    <source>
        <dbReference type="Proteomes" id="UP000265520"/>
    </source>
</evidence>
<dbReference type="AlphaFoldDB" id="A0A392QZ70"/>
<feature type="non-terminal residue" evidence="1">
    <location>
        <position position="71"/>
    </location>
</feature>
<keyword evidence="2" id="KW-1185">Reference proteome</keyword>
<name>A0A392QZ70_9FABA</name>
<sequence length="71" mass="7192">MPFRIVYGQQGLQDLFGGGDLTQTFDEAKKALGAATGGGGGQAAFNDYFGGSNEGEADAGGASLADWIDTE</sequence>
<protein>
    <submittedName>
        <fullName evidence="1">Uncharacterized protein</fullName>
    </submittedName>
</protein>
<dbReference type="Proteomes" id="UP000265520">
    <property type="component" value="Unassembled WGS sequence"/>
</dbReference>
<organism evidence="1 2">
    <name type="scientific">Trifolium medium</name>
    <dbReference type="NCBI Taxonomy" id="97028"/>
    <lineage>
        <taxon>Eukaryota</taxon>
        <taxon>Viridiplantae</taxon>
        <taxon>Streptophyta</taxon>
        <taxon>Embryophyta</taxon>
        <taxon>Tracheophyta</taxon>
        <taxon>Spermatophyta</taxon>
        <taxon>Magnoliopsida</taxon>
        <taxon>eudicotyledons</taxon>
        <taxon>Gunneridae</taxon>
        <taxon>Pentapetalae</taxon>
        <taxon>rosids</taxon>
        <taxon>fabids</taxon>
        <taxon>Fabales</taxon>
        <taxon>Fabaceae</taxon>
        <taxon>Papilionoideae</taxon>
        <taxon>50 kb inversion clade</taxon>
        <taxon>NPAAA clade</taxon>
        <taxon>Hologalegina</taxon>
        <taxon>IRL clade</taxon>
        <taxon>Trifolieae</taxon>
        <taxon>Trifolium</taxon>
    </lineage>
</organism>
<accession>A0A392QZ70</accession>
<comment type="caution">
    <text evidence="1">The sequence shown here is derived from an EMBL/GenBank/DDBJ whole genome shotgun (WGS) entry which is preliminary data.</text>
</comment>
<evidence type="ECO:0000313" key="1">
    <source>
        <dbReference type="EMBL" id="MCI28826.1"/>
    </source>
</evidence>
<dbReference type="EMBL" id="LXQA010168313">
    <property type="protein sequence ID" value="MCI28826.1"/>
    <property type="molecule type" value="Genomic_DNA"/>
</dbReference>
<proteinExistence type="predicted"/>
<reference evidence="1 2" key="1">
    <citation type="journal article" date="2018" name="Front. Plant Sci.">
        <title>Red Clover (Trifolium pratense) and Zigzag Clover (T. medium) - A Picture of Genomic Similarities and Differences.</title>
        <authorList>
            <person name="Dluhosova J."/>
            <person name="Istvanek J."/>
            <person name="Nedelnik J."/>
            <person name="Repkova J."/>
        </authorList>
    </citation>
    <scope>NUCLEOTIDE SEQUENCE [LARGE SCALE GENOMIC DNA]</scope>
    <source>
        <strain evidence="2">cv. 10/8</strain>
        <tissue evidence="1">Leaf</tissue>
    </source>
</reference>